<dbReference type="EC" id="1.5.1.38" evidence="5 6"/>
<organism evidence="5 7">
    <name type="scientific">Corynebacterium kutscheri</name>
    <dbReference type="NCBI Taxonomy" id="35755"/>
    <lineage>
        <taxon>Bacteria</taxon>
        <taxon>Bacillati</taxon>
        <taxon>Actinomycetota</taxon>
        <taxon>Actinomycetes</taxon>
        <taxon>Mycobacteriales</taxon>
        <taxon>Corynebacteriaceae</taxon>
        <taxon>Corynebacterium</taxon>
    </lineage>
</organism>
<dbReference type="NCBIfam" id="TIGR04037">
    <property type="entry name" value="LLM_duo_CE1759"/>
    <property type="match status" value="1"/>
</dbReference>
<keyword evidence="2" id="KW-0288">FMN</keyword>
<feature type="domain" description="NADPH-dependent FMN reductase-like" evidence="4">
    <location>
        <begin position="4"/>
        <end position="150"/>
    </location>
</feature>
<protein>
    <submittedName>
        <fullName evidence="5">LLM-partnered FMN reductase, CE1759 family</fullName>
    </submittedName>
    <submittedName>
        <fullName evidence="6">NADPH-dependent FMN reductase</fullName>
        <ecNumber evidence="5 6">1.5.1.38</ecNumber>
    </submittedName>
</protein>
<dbReference type="STRING" id="35755.UL82_05780"/>
<evidence type="ECO:0000259" key="4">
    <source>
        <dbReference type="Pfam" id="PF03358"/>
    </source>
</evidence>
<dbReference type="Gene3D" id="3.40.50.360">
    <property type="match status" value="1"/>
</dbReference>
<name>A0A0F6TD51_9CORY</name>
<reference evidence="5 7" key="1">
    <citation type="journal article" date="2015" name="Genome Announc.">
        <title>Complete Genome Sequence of Corynebacterium kutscheri DSM 20755, a Corynebacterial Type Strain with Remarkably Low G+C Content of Chromosomal DNA.</title>
        <authorList>
            <person name="Ruckert C."/>
            <person name="Albersmeier A."/>
            <person name="Winkler A."/>
            <person name="Tauch A."/>
        </authorList>
    </citation>
    <scope>NUCLEOTIDE SEQUENCE [LARGE SCALE GENOMIC DNA]</scope>
    <source>
        <strain evidence="5 7">DSM 20755</strain>
    </source>
</reference>
<dbReference type="SUPFAM" id="SSF52218">
    <property type="entry name" value="Flavoproteins"/>
    <property type="match status" value="1"/>
</dbReference>
<dbReference type="AlphaFoldDB" id="A0A0F6TD51"/>
<evidence type="ECO:0000313" key="5">
    <source>
        <dbReference type="EMBL" id="AKE41331.1"/>
    </source>
</evidence>
<dbReference type="GO" id="GO:0052873">
    <property type="term" value="F:FMN reductase (NADPH) activity"/>
    <property type="evidence" value="ECO:0007669"/>
    <property type="project" value="UniProtKB-EC"/>
</dbReference>
<dbReference type="EMBL" id="LR134377">
    <property type="protein sequence ID" value="VEH08607.1"/>
    <property type="molecule type" value="Genomic_DNA"/>
</dbReference>
<sequence>MRTIAIVHAGLSNPSSSRKLGEAIAARVEQHLSTHNEQTTIYLIELKDLGHDLVDMLIDCTTPSKKLQEAIDKVTQADALIAVTPVFQASYSGLFKMFFDVLDPQSLIKVPVIIASNAGSLRHALVLEYAVRPLFAYLRAAIVPTAVLVTPSDKTPEYQSALDSRIDRAASELVSLLIPSDTTLD</sequence>
<dbReference type="InterPro" id="IPR023932">
    <property type="entry name" value="CE1759_FMN_reduct"/>
</dbReference>
<accession>A0A0F6TD51</accession>
<dbReference type="OrthoDB" id="1643408at2"/>
<gene>
    <name evidence="6" type="primary">ssuE_1</name>
    <name evidence="6" type="ORF">NCTC949_01722</name>
    <name evidence="5" type="ORF">UL82_05780</name>
</gene>
<dbReference type="Pfam" id="PF03358">
    <property type="entry name" value="FMN_red"/>
    <property type="match status" value="1"/>
</dbReference>
<dbReference type="EMBL" id="CP011312">
    <property type="protein sequence ID" value="AKE41331.1"/>
    <property type="molecule type" value="Genomic_DNA"/>
</dbReference>
<dbReference type="PANTHER" id="PTHR43408:SF2">
    <property type="entry name" value="FMN REDUCTASE (NADPH)"/>
    <property type="match status" value="1"/>
</dbReference>
<evidence type="ECO:0000256" key="2">
    <source>
        <dbReference type="ARBA" id="ARBA00022643"/>
    </source>
</evidence>
<dbReference type="PANTHER" id="PTHR43408">
    <property type="entry name" value="FMN REDUCTASE (NADPH)"/>
    <property type="match status" value="1"/>
</dbReference>
<dbReference type="KEGG" id="cku:UL82_05780"/>
<dbReference type="InterPro" id="IPR005025">
    <property type="entry name" value="FMN_Rdtase-like_dom"/>
</dbReference>
<keyword evidence="3 5" id="KW-0560">Oxidoreductase</keyword>
<dbReference type="HOGENOM" id="CLU_055322_3_1_11"/>
<dbReference type="RefSeq" id="WP_046439562.1">
    <property type="nucleotide sequence ID" value="NZ_CP011312.1"/>
</dbReference>
<keyword evidence="1" id="KW-0285">Flavoprotein</keyword>
<dbReference type="InterPro" id="IPR029039">
    <property type="entry name" value="Flavoprotein-like_sf"/>
</dbReference>
<keyword evidence="7" id="KW-1185">Reference proteome</keyword>
<dbReference type="Proteomes" id="UP000271380">
    <property type="component" value="Chromosome"/>
</dbReference>
<evidence type="ECO:0000313" key="7">
    <source>
        <dbReference type="Proteomes" id="UP000033457"/>
    </source>
</evidence>
<reference evidence="6 8" key="2">
    <citation type="submission" date="2018-12" db="EMBL/GenBank/DDBJ databases">
        <authorList>
            <consortium name="Pathogen Informatics"/>
        </authorList>
    </citation>
    <scope>NUCLEOTIDE SEQUENCE [LARGE SCALE GENOMIC DNA]</scope>
    <source>
        <strain evidence="6 8">NCTC949</strain>
    </source>
</reference>
<dbReference type="InterPro" id="IPR051814">
    <property type="entry name" value="NAD(P)H-dep_FMN_reductase"/>
</dbReference>
<proteinExistence type="predicted"/>
<dbReference type="Proteomes" id="UP000033457">
    <property type="component" value="Chromosome"/>
</dbReference>
<evidence type="ECO:0000313" key="6">
    <source>
        <dbReference type="EMBL" id="VEH08607.1"/>
    </source>
</evidence>
<evidence type="ECO:0000313" key="8">
    <source>
        <dbReference type="Proteomes" id="UP000271380"/>
    </source>
</evidence>
<evidence type="ECO:0000256" key="1">
    <source>
        <dbReference type="ARBA" id="ARBA00022630"/>
    </source>
</evidence>
<evidence type="ECO:0000256" key="3">
    <source>
        <dbReference type="ARBA" id="ARBA00023002"/>
    </source>
</evidence>